<dbReference type="EMBL" id="CP020918">
    <property type="protein sequence ID" value="AWG21185.1"/>
    <property type="molecule type" value="Genomic_DNA"/>
</dbReference>
<dbReference type="Proteomes" id="UP000244527">
    <property type="component" value="Chromosome"/>
</dbReference>
<evidence type="ECO:0000313" key="1">
    <source>
        <dbReference type="EMBL" id="AWG21185.1"/>
    </source>
</evidence>
<accession>A0A2S1LBQ5</accession>
<evidence type="ECO:0000313" key="2">
    <source>
        <dbReference type="Proteomes" id="UP000244527"/>
    </source>
</evidence>
<dbReference type="AlphaFoldDB" id="A0A2S1LBQ5"/>
<keyword evidence="2" id="KW-1185">Reference proteome</keyword>
<protein>
    <recommendedName>
        <fullName evidence="3">Addiction module protein</fullName>
    </recommendedName>
</protein>
<organism evidence="1 2">
    <name type="scientific">Flavobacterium faecale</name>
    <dbReference type="NCBI Taxonomy" id="1355330"/>
    <lineage>
        <taxon>Bacteria</taxon>
        <taxon>Pseudomonadati</taxon>
        <taxon>Bacteroidota</taxon>
        <taxon>Flavobacteriia</taxon>
        <taxon>Flavobacteriales</taxon>
        <taxon>Flavobacteriaceae</taxon>
        <taxon>Flavobacterium</taxon>
    </lineage>
</organism>
<dbReference type="RefSeq" id="WP_108740135.1">
    <property type="nucleotide sequence ID" value="NZ_CP020918.1"/>
</dbReference>
<gene>
    <name evidence="1" type="ORF">FFWV33_06360</name>
</gene>
<proteinExistence type="predicted"/>
<sequence length="74" mass="8836">MDIQLEKLEIIRQLLETNDETIIASIKKVFTREPKDWWDDLNESQKEEIQLSLQEAEEGKYSDFDEFITPYLGK</sequence>
<reference evidence="1 2" key="1">
    <citation type="submission" date="2017-04" db="EMBL/GenBank/DDBJ databases">
        <title>Compelte genome sequence of WV33.</title>
        <authorList>
            <person name="Lee P.C."/>
        </authorList>
    </citation>
    <scope>NUCLEOTIDE SEQUENCE [LARGE SCALE GENOMIC DNA]</scope>
    <source>
        <strain evidence="1 2">WV33</strain>
    </source>
</reference>
<dbReference type="OrthoDB" id="770454at2"/>
<dbReference type="KEGG" id="ffa:FFWV33_06360"/>
<name>A0A2S1LBQ5_9FLAO</name>
<evidence type="ECO:0008006" key="3">
    <source>
        <dbReference type="Google" id="ProtNLM"/>
    </source>
</evidence>